<evidence type="ECO:0000313" key="2">
    <source>
        <dbReference type="EMBL" id="KAF2302024.1"/>
    </source>
</evidence>
<dbReference type="EMBL" id="JAAGAX010000010">
    <property type="protein sequence ID" value="KAF2302024.1"/>
    <property type="molecule type" value="Genomic_DNA"/>
</dbReference>
<name>A0A6A6LLY1_HEVBR</name>
<feature type="compositionally biased region" description="Basic and acidic residues" evidence="1">
    <location>
        <begin position="49"/>
        <end position="61"/>
    </location>
</feature>
<dbReference type="AlphaFoldDB" id="A0A6A6LLY1"/>
<evidence type="ECO:0000313" key="3">
    <source>
        <dbReference type="Proteomes" id="UP000467840"/>
    </source>
</evidence>
<gene>
    <name evidence="2" type="ORF">GH714_031459</name>
</gene>
<feature type="compositionally biased region" description="Acidic residues" evidence="1">
    <location>
        <begin position="64"/>
        <end position="76"/>
    </location>
</feature>
<protein>
    <submittedName>
        <fullName evidence="2">Uncharacterized protein</fullName>
    </submittedName>
</protein>
<feature type="region of interest" description="Disordered" evidence="1">
    <location>
        <begin position="49"/>
        <end position="84"/>
    </location>
</feature>
<organism evidence="2 3">
    <name type="scientific">Hevea brasiliensis</name>
    <name type="common">Para rubber tree</name>
    <name type="synonym">Siphonia brasiliensis</name>
    <dbReference type="NCBI Taxonomy" id="3981"/>
    <lineage>
        <taxon>Eukaryota</taxon>
        <taxon>Viridiplantae</taxon>
        <taxon>Streptophyta</taxon>
        <taxon>Embryophyta</taxon>
        <taxon>Tracheophyta</taxon>
        <taxon>Spermatophyta</taxon>
        <taxon>Magnoliopsida</taxon>
        <taxon>eudicotyledons</taxon>
        <taxon>Gunneridae</taxon>
        <taxon>Pentapetalae</taxon>
        <taxon>rosids</taxon>
        <taxon>fabids</taxon>
        <taxon>Malpighiales</taxon>
        <taxon>Euphorbiaceae</taxon>
        <taxon>Crotonoideae</taxon>
        <taxon>Micrandreae</taxon>
        <taxon>Hevea</taxon>
    </lineage>
</organism>
<keyword evidence="3" id="KW-1185">Reference proteome</keyword>
<proteinExistence type="predicted"/>
<dbReference type="Proteomes" id="UP000467840">
    <property type="component" value="Chromosome 4"/>
</dbReference>
<reference evidence="2 3" key="1">
    <citation type="journal article" date="2020" name="Mol. Plant">
        <title>The Chromosome-Based Rubber Tree Genome Provides New Insights into Spurge Genome Evolution and Rubber Biosynthesis.</title>
        <authorList>
            <person name="Liu J."/>
            <person name="Shi C."/>
            <person name="Shi C.C."/>
            <person name="Li W."/>
            <person name="Zhang Q.J."/>
            <person name="Zhang Y."/>
            <person name="Li K."/>
            <person name="Lu H.F."/>
            <person name="Shi C."/>
            <person name="Zhu S.T."/>
            <person name="Xiao Z.Y."/>
            <person name="Nan H."/>
            <person name="Yue Y."/>
            <person name="Zhu X.G."/>
            <person name="Wu Y."/>
            <person name="Hong X.N."/>
            <person name="Fan G.Y."/>
            <person name="Tong Y."/>
            <person name="Zhang D."/>
            <person name="Mao C.L."/>
            <person name="Liu Y.L."/>
            <person name="Hao S.J."/>
            <person name="Liu W.Q."/>
            <person name="Lv M.Q."/>
            <person name="Zhang H.B."/>
            <person name="Liu Y."/>
            <person name="Hu-Tang G.R."/>
            <person name="Wang J.P."/>
            <person name="Wang J.H."/>
            <person name="Sun Y.H."/>
            <person name="Ni S.B."/>
            <person name="Chen W.B."/>
            <person name="Zhang X.C."/>
            <person name="Jiao Y.N."/>
            <person name="Eichler E.E."/>
            <person name="Li G.H."/>
            <person name="Liu X."/>
            <person name="Gao L.Z."/>
        </authorList>
    </citation>
    <scope>NUCLEOTIDE SEQUENCE [LARGE SCALE GENOMIC DNA]</scope>
    <source>
        <strain evidence="3">cv. GT1</strain>
        <tissue evidence="2">Leaf</tissue>
    </source>
</reference>
<accession>A0A6A6LLY1</accession>
<sequence length="84" mass="9641">MCSCLITYTASLIKRHDDVSSWVTIMQEKWSSEEVVLPDSKELKDKLHEKLDKEEQDKQNDVQEAADEGLTIDDGEQSISQNQE</sequence>
<evidence type="ECO:0000256" key="1">
    <source>
        <dbReference type="SAM" id="MobiDB-lite"/>
    </source>
</evidence>
<comment type="caution">
    <text evidence="2">The sequence shown here is derived from an EMBL/GenBank/DDBJ whole genome shotgun (WGS) entry which is preliminary data.</text>
</comment>